<dbReference type="InterPro" id="IPR000719">
    <property type="entry name" value="Prot_kinase_dom"/>
</dbReference>
<sequence length="302" mass="34656">MGNTSCNNKGQDKTENAHESAKEYKPQPLAPIEFSSTVASISATAKKNLSTPTLTKDESNWAARQSGSLCSMNSTGSKGEDIIINSKYRVVKRLGGGVSGDVLEVERMEDLKKFALKRLDVIKKKKSIWNNWGTNQMLSGTYLNWMFFEIKKRKEFYNFLLFLKRLVETFVDAKYYYLVTELGAYDFLFLYATKSEITGRIKNGQRIEEKLVKVIIRQLLQQLNRMHKQQIVHRDIKPENVVFMHGQCAIPKLIDFGDSLLIENDTKYYELAGTPCYLSPERWESHEGWQLKASDIWAIGVI</sequence>
<organism evidence="7 8">
    <name type="scientific">Reticulomyxa filosa</name>
    <dbReference type="NCBI Taxonomy" id="46433"/>
    <lineage>
        <taxon>Eukaryota</taxon>
        <taxon>Sar</taxon>
        <taxon>Rhizaria</taxon>
        <taxon>Retaria</taxon>
        <taxon>Foraminifera</taxon>
        <taxon>Monothalamids</taxon>
        <taxon>Reticulomyxidae</taxon>
        <taxon>Reticulomyxa</taxon>
    </lineage>
</organism>
<dbReference type="AlphaFoldDB" id="X6N1I7"/>
<feature type="domain" description="Protein kinase" evidence="6">
    <location>
        <begin position="88"/>
        <end position="302"/>
    </location>
</feature>
<dbReference type="EMBL" id="ASPP01013291">
    <property type="protein sequence ID" value="ETO19773.1"/>
    <property type="molecule type" value="Genomic_DNA"/>
</dbReference>
<dbReference type="PANTHER" id="PTHR44167:SF18">
    <property type="entry name" value="PROTEIN KINASE DOMAIN-CONTAINING PROTEIN"/>
    <property type="match status" value="1"/>
</dbReference>
<keyword evidence="2 3" id="KW-0067">ATP-binding</keyword>
<dbReference type="PROSITE" id="PS50011">
    <property type="entry name" value="PROTEIN_KINASE_DOM"/>
    <property type="match status" value="1"/>
</dbReference>
<keyword evidence="1 3" id="KW-0547">Nucleotide-binding</keyword>
<dbReference type="SUPFAM" id="SSF56112">
    <property type="entry name" value="Protein kinase-like (PK-like)"/>
    <property type="match status" value="1"/>
</dbReference>
<dbReference type="InterPro" id="IPR011009">
    <property type="entry name" value="Kinase-like_dom_sf"/>
</dbReference>
<gene>
    <name evidence="7" type="ORF">RFI_17458</name>
</gene>
<keyword evidence="4" id="KW-0723">Serine/threonine-protein kinase</keyword>
<evidence type="ECO:0000256" key="3">
    <source>
        <dbReference type="PROSITE-ProRule" id="PRU10141"/>
    </source>
</evidence>
<dbReference type="GO" id="GO:0005737">
    <property type="term" value="C:cytoplasm"/>
    <property type="evidence" value="ECO:0007669"/>
    <property type="project" value="TreeGrafter"/>
</dbReference>
<dbReference type="OrthoDB" id="8596411at2759"/>
<accession>X6N1I7</accession>
<dbReference type="Proteomes" id="UP000023152">
    <property type="component" value="Unassembled WGS sequence"/>
</dbReference>
<dbReference type="Pfam" id="PF00069">
    <property type="entry name" value="Pkinase"/>
    <property type="match status" value="1"/>
</dbReference>
<dbReference type="Gene3D" id="1.10.510.10">
    <property type="entry name" value="Transferase(Phosphotransferase) domain 1"/>
    <property type="match status" value="1"/>
</dbReference>
<comment type="caution">
    <text evidence="7">The sequence shown here is derived from an EMBL/GenBank/DDBJ whole genome shotgun (WGS) entry which is preliminary data.</text>
</comment>
<feature type="binding site" evidence="3">
    <location>
        <position position="124"/>
    </location>
    <ligand>
        <name>ATP</name>
        <dbReference type="ChEBI" id="CHEBI:30616"/>
    </ligand>
</feature>
<dbReference type="InterPro" id="IPR017441">
    <property type="entry name" value="Protein_kinase_ATP_BS"/>
</dbReference>
<evidence type="ECO:0000256" key="2">
    <source>
        <dbReference type="ARBA" id="ARBA00022840"/>
    </source>
</evidence>
<evidence type="ECO:0000313" key="8">
    <source>
        <dbReference type="Proteomes" id="UP000023152"/>
    </source>
</evidence>
<evidence type="ECO:0000259" key="6">
    <source>
        <dbReference type="PROSITE" id="PS50011"/>
    </source>
</evidence>
<dbReference type="GO" id="GO:0044773">
    <property type="term" value="P:mitotic DNA damage checkpoint signaling"/>
    <property type="evidence" value="ECO:0007669"/>
    <property type="project" value="TreeGrafter"/>
</dbReference>
<dbReference type="GO" id="GO:0005634">
    <property type="term" value="C:nucleus"/>
    <property type="evidence" value="ECO:0007669"/>
    <property type="project" value="TreeGrafter"/>
</dbReference>
<evidence type="ECO:0000256" key="1">
    <source>
        <dbReference type="ARBA" id="ARBA00022741"/>
    </source>
</evidence>
<comment type="similarity">
    <text evidence="4">Belongs to the protein kinase superfamily.</text>
</comment>
<dbReference type="PANTHER" id="PTHR44167">
    <property type="entry name" value="OVARIAN-SPECIFIC SERINE/THREONINE-PROTEIN KINASE LOK-RELATED"/>
    <property type="match status" value="1"/>
</dbReference>
<dbReference type="PROSITE" id="PS00108">
    <property type="entry name" value="PROTEIN_KINASE_ST"/>
    <property type="match status" value="1"/>
</dbReference>
<evidence type="ECO:0000256" key="5">
    <source>
        <dbReference type="SAM" id="MobiDB-lite"/>
    </source>
</evidence>
<evidence type="ECO:0000313" key="7">
    <source>
        <dbReference type="EMBL" id="ETO19773.1"/>
    </source>
</evidence>
<dbReference type="Gene3D" id="3.30.200.20">
    <property type="entry name" value="Phosphorylase Kinase, domain 1"/>
    <property type="match status" value="1"/>
</dbReference>
<dbReference type="PROSITE" id="PS00107">
    <property type="entry name" value="PROTEIN_KINASE_ATP"/>
    <property type="match status" value="1"/>
</dbReference>
<name>X6N1I7_RETFI</name>
<dbReference type="InterPro" id="IPR008271">
    <property type="entry name" value="Ser/Thr_kinase_AS"/>
</dbReference>
<keyword evidence="8" id="KW-1185">Reference proteome</keyword>
<dbReference type="GO" id="GO:0004674">
    <property type="term" value="F:protein serine/threonine kinase activity"/>
    <property type="evidence" value="ECO:0007669"/>
    <property type="project" value="UniProtKB-KW"/>
</dbReference>
<feature type="region of interest" description="Disordered" evidence="5">
    <location>
        <begin position="1"/>
        <end position="29"/>
    </location>
</feature>
<dbReference type="GO" id="GO:0005524">
    <property type="term" value="F:ATP binding"/>
    <property type="evidence" value="ECO:0007669"/>
    <property type="project" value="UniProtKB-UniRule"/>
</dbReference>
<dbReference type="SMART" id="SM00220">
    <property type="entry name" value="S_TKc"/>
    <property type="match status" value="1"/>
</dbReference>
<reference evidence="7 8" key="1">
    <citation type="journal article" date="2013" name="Curr. Biol.">
        <title>The Genome of the Foraminiferan Reticulomyxa filosa.</title>
        <authorList>
            <person name="Glockner G."/>
            <person name="Hulsmann N."/>
            <person name="Schleicher M."/>
            <person name="Noegel A.A."/>
            <person name="Eichinger L."/>
            <person name="Gallinger C."/>
            <person name="Pawlowski J."/>
            <person name="Sierra R."/>
            <person name="Euteneuer U."/>
            <person name="Pillet L."/>
            <person name="Moustafa A."/>
            <person name="Platzer M."/>
            <person name="Groth M."/>
            <person name="Szafranski K."/>
            <person name="Schliwa M."/>
        </authorList>
    </citation>
    <scope>NUCLEOTIDE SEQUENCE [LARGE SCALE GENOMIC DNA]</scope>
</reference>
<evidence type="ECO:0000256" key="4">
    <source>
        <dbReference type="RuleBase" id="RU000304"/>
    </source>
</evidence>
<feature type="compositionally biased region" description="Basic and acidic residues" evidence="5">
    <location>
        <begin position="10"/>
        <end position="25"/>
    </location>
</feature>
<keyword evidence="4" id="KW-0418">Kinase</keyword>
<protein>
    <recommendedName>
        <fullName evidence="6">Protein kinase domain-containing protein</fullName>
    </recommendedName>
</protein>
<proteinExistence type="inferred from homology"/>
<keyword evidence="4" id="KW-0808">Transferase</keyword>